<name>A0A517MWB6_9BACT</name>
<dbReference type="KEGG" id="amob:HG15A2_24510"/>
<evidence type="ECO:0000313" key="2">
    <source>
        <dbReference type="EMBL" id="QDS99159.1"/>
    </source>
</evidence>
<evidence type="ECO:0008006" key="4">
    <source>
        <dbReference type="Google" id="ProtNLM"/>
    </source>
</evidence>
<dbReference type="InterPro" id="IPR007436">
    <property type="entry name" value="DUF485"/>
</dbReference>
<protein>
    <recommendedName>
        <fullName evidence="4">DUF485 domain-containing protein</fullName>
    </recommendedName>
</protein>
<keyword evidence="3" id="KW-1185">Reference proteome</keyword>
<dbReference type="RefSeq" id="WP_145060421.1">
    <property type="nucleotide sequence ID" value="NZ_CP036263.1"/>
</dbReference>
<dbReference type="EMBL" id="CP036263">
    <property type="protein sequence ID" value="QDS99159.1"/>
    <property type="molecule type" value="Genomic_DNA"/>
</dbReference>
<gene>
    <name evidence="2" type="ORF">HG15A2_24510</name>
</gene>
<keyword evidence="1" id="KW-0812">Transmembrane</keyword>
<keyword evidence="1" id="KW-0472">Membrane</keyword>
<dbReference type="Proteomes" id="UP000319852">
    <property type="component" value="Chromosome"/>
</dbReference>
<evidence type="ECO:0000256" key="1">
    <source>
        <dbReference type="SAM" id="Phobius"/>
    </source>
</evidence>
<accession>A0A517MWB6</accession>
<reference evidence="2 3" key="1">
    <citation type="submission" date="2019-02" db="EMBL/GenBank/DDBJ databases">
        <title>Deep-cultivation of Planctomycetes and their phenomic and genomic characterization uncovers novel biology.</title>
        <authorList>
            <person name="Wiegand S."/>
            <person name="Jogler M."/>
            <person name="Boedeker C."/>
            <person name="Pinto D."/>
            <person name="Vollmers J."/>
            <person name="Rivas-Marin E."/>
            <person name="Kohn T."/>
            <person name="Peeters S.H."/>
            <person name="Heuer A."/>
            <person name="Rast P."/>
            <person name="Oberbeckmann S."/>
            <person name="Bunk B."/>
            <person name="Jeske O."/>
            <person name="Meyerdierks A."/>
            <person name="Storesund J.E."/>
            <person name="Kallscheuer N."/>
            <person name="Luecker S."/>
            <person name="Lage O.M."/>
            <person name="Pohl T."/>
            <person name="Merkel B.J."/>
            <person name="Hornburger P."/>
            <person name="Mueller R.-W."/>
            <person name="Bruemmer F."/>
            <person name="Labrenz M."/>
            <person name="Spormann A.M."/>
            <person name="Op den Camp H."/>
            <person name="Overmann J."/>
            <person name="Amann R."/>
            <person name="Jetten M.S.M."/>
            <person name="Mascher T."/>
            <person name="Medema M.H."/>
            <person name="Devos D.P."/>
            <person name="Kaster A.-K."/>
            <person name="Ovreas L."/>
            <person name="Rohde M."/>
            <person name="Galperin M.Y."/>
            <person name="Jogler C."/>
        </authorList>
    </citation>
    <scope>NUCLEOTIDE SEQUENCE [LARGE SCALE GENOMIC DNA]</scope>
    <source>
        <strain evidence="2 3">HG15A2</strain>
    </source>
</reference>
<sequence>MNRSNTRLGLILFAVYLVLYGGFVLLNAFSPETMESTPIAGINLAILSGFGLIIGAFVLALIYGVMCGPDDEVPSQEREEQQ</sequence>
<keyword evidence="1" id="KW-1133">Transmembrane helix</keyword>
<dbReference type="AlphaFoldDB" id="A0A517MWB6"/>
<dbReference type="OrthoDB" id="9795644at2"/>
<organism evidence="2 3">
    <name type="scientific">Adhaeretor mobilis</name>
    <dbReference type="NCBI Taxonomy" id="1930276"/>
    <lineage>
        <taxon>Bacteria</taxon>
        <taxon>Pseudomonadati</taxon>
        <taxon>Planctomycetota</taxon>
        <taxon>Planctomycetia</taxon>
        <taxon>Pirellulales</taxon>
        <taxon>Lacipirellulaceae</taxon>
        <taxon>Adhaeretor</taxon>
    </lineage>
</organism>
<feature type="transmembrane region" description="Helical" evidence="1">
    <location>
        <begin position="41"/>
        <end position="66"/>
    </location>
</feature>
<feature type="transmembrane region" description="Helical" evidence="1">
    <location>
        <begin position="6"/>
        <end position="29"/>
    </location>
</feature>
<dbReference type="Pfam" id="PF04341">
    <property type="entry name" value="DUF485"/>
    <property type="match status" value="1"/>
</dbReference>
<evidence type="ECO:0000313" key="3">
    <source>
        <dbReference type="Proteomes" id="UP000319852"/>
    </source>
</evidence>
<proteinExistence type="predicted"/>